<reference evidence="2 3" key="1">
    <citation type="submission" date="2013-02" db="EMBL/GenBank/DDBJ databases">
        <title>The Genome Sequence of Acinetobacter bouvetii CIP 107468.</title>
        <authorList>
            <consortium name="The Broad Institute Genome Sequencing Platform"/>
            <consortium name="The Broad Institute Genome Sequencing Center for Infectious Disease"/>
            <person name="Cerqueira G."/>
            <person name="Feldgarden M."/>
            <person name="Courvalin P."/>
            <person name="Perichon B."/>
            <person name="Grillot-Courvalin C."/>
            <person name="Clermont D."/>
            <person name="Rocha E."/>
            <person name="Yoon E.-J."/>
            <person name="Nemec A."/>
            <person name="Walker B."/>
            <person name="Young S.K."/>
            <person name="Zeng Q."/>
            <person name="Gargeya S."/>
            <person name="Fitzgerald M."/>
            <person name="Haas B."/>
            <person name="Abouelleil A."/>
            <person name="Alvarado L."/>
            <person name="Arachchi H.M."/>
            <person name="Berlin A.M."/>
            <person name="Chapman S.B."/>
            <person name="Dewar J."/>
            <person name="Goldberg J."/>
            <person name="Griggs A."/>
            <person name="Gujja S."/>
            <person name="Hansen M."/>
            <person name="Howarth C."/>
            <person name="Imamovic A."/>
            <person name="Larimer J."/>
            <person name="McCowan C."/>
            <person name="Murphy C."/>
            <person name="Neiman D."/>
            <person name="Pearson M."/>
            <person name="Priest M."/>
            <person name="Roberts A."/>
            <person name="Saif S."/>
            <person name="Shea T."/>
            <person name="Sisk P."/>
            <person name="Sykes S."/>
            <person name="Wortman J."/>
            <person name="Nusbaum C."/>
            <person name="Birren B."/>
        </authorList>
    </citation>
    <scope>NUCLEOTIDE SEQUENCE [LARGE SCALE GENOMIC DNA]</scope>
    <source>
        <strain evidence="2 3">CIP 107468</strain>
    </source>
</reference>
<name>N9C8B1_9GAMM</name>
<dbReference type="Gene3D" id="3.40.630.30">
    <property type="match status" value="1"/>
</dbReference>
<dbReference type="Proteomes" id="UP000018460">
    <property type="component" value="Unassembled WGS sequence"/>
</dbReference>
<dbReference type="EMBL" id="APQD01000019">
    <property type="protein sequence ID" value="ENV82052.1"/>
    <property type="molecule type" value="Genomic_DNA"/>
</dbReference>
<dbReference type="SUPFAM" id="SSF55729">
    <property type="entry name" value="Acyl-CoA N-acyltransferases (Nat)"/>
    <property type="match status" value="1"/>
</dbReference>
<dbReference type="PANTHER" id="PTHR43441">
    <property type="entry name" value="RIBOSOMAL-PROTEIN-SERINE ACETYLTRANSFERASE"/>
    <property type="match status" value="1"/>
</dbReference>
<proteinExistence type="predicted"/>
<dbReference type="PROSITE" id="PS51186">
    <property type="entry name" value="GNAT"/>
    <property type="match status" value="1"/>
</dbReference>
<dbReference type="GO" id="GO:1990189">
    <property type="term" value="F:protein N-terminal-serine acetyltransferase activity"/>
    <property type="evidence" value="ECO:0007669"/>
    <property type="project" value="TreeGrafter"/>
</dbReference>
<comment type="caution">
    <text evidence="2">The sequence shown here is derived from an EMBL/GenBank/DDBJ whole genome shotgun (WGS) entry which is preliminary data.</text>
</comment>
<dbReference type="RefSeq" id="WP_005011865.1">
    <property type="nucleotide sequence ID" value="NZ_KB849727.1"/>
</dbReference>
<evidence type="ECO:0000313" key="2">
    <source>
        <dbReference type="EMBL" id="ENV82052.1"/>
    </source>
</evidence>
<dbReference type="Pfam" id="PF00583">
    <property type="entry name" value="Acetyltransf_1"/>
    <property type="match status" value="1"/>
</dbReference>
<protein>
    <recommendedName>
        <fullName evidence="1">N-acetyltransferase domain-containing protein</fullName>
    </recommendedName>
</protein>
<dbReference type="PATRIC" id="fig|1120925.3.peg.2638"/>
<gene>
    <name evidence="2" type="ORF">F941_02497</name>
</gene>
<dbReference type="AlphaFoldDB" id="N9C8B1"/>
<dbReference type="PANTHER" id="PTHR43441:SF2">
    <property type="entry name" value="FAMILY ACETYLTRANSFERASE, PUTATIVE (AFU_ORTHOLOGUE AFUA_7G00850)-RELATED"/>
    <property type="match status" value="1"/>
</dbReference>
<dbReference type="InterPro" id="IPR051908">
    <property type="entry name" value="Ribosomal_N-acetyltransferase"/>
</dbReference>
<dbReference type="InterPro" id="IPR016181">
    <property type="entry name" value="Acyl_CoA_acyltransferase"/>
</dbReference>
<keyword evidence="3" id="KW-1185">Reference proteome</keyword>
<dbReference type="InterPro" id="IPR000182">
    <property type="entry name" value="GNAT_dom"/>
</dbReference>
<dbReference type="GO" id="GO:0008999">
    <property type="term" value="F:protein-N-terminal-alanine acetyltransferase activity"/>
    <property type="evidence" value="ECO:0007669"/>
    <property type="project" value="TreeGrafter"/>
</dbReference>
<dbReference type="eggNOG" id="COG1670">
    <property type="taxonomic scope" value="Bacteria"/>
</dbReference>
<dbReference type="OrthoDB" id="5295305at2"/>
<feature type="domain" description="N-acetyltransferase" evidence="1">
    <location>
        <begin position="51"/>
        <end position="197"/>
    </location>
</feature>
<dbReference type="CDD" id="cd04301">
    <property type="entry name" value="NAT_SF"/>
    <property type="match status" value="1"/>
</dbReference>
<sequence>MKNCLKFKENEFGQKIGLPVQLNIQPEHRFDMLQGRSVRLLPFSAQTLNAARLQQLWESVCTEPDVRCWIYLPYPPMPSADALNDALQRAFGFQNSTHYVIEADGRAVGWAALLNIQRAHGTAEIGNVYFSHQLKQSRAATETIYLLLRACFSAGYRRVEWKCDDLNEPSKRAALRFGFHHEGLFRQHYIVKGRSRNTAWFSMLDEEWPELDNAYQAWLNADNFNAAGQQKRRLQDFIQQPQKK</sequence>
<organism evidence="2 3">
    <name type="scientific">Acinetobacter bouvetii DSM 14964 = CIP 107468</name>
    <dbReference type="NCBI Taxonomy" id="1120925"/>
    <lineage>
        <taxon>Bacteria</taxon>
        <taxon>Pseudomonadati</taxon>
        <taxon>Pseudomonadota</taxon>
        <taxon>Gammaproteobacteria</taxon>
        <taxon>Moraxellales</taxon>
        <taxon>Moraxellaceae</taxon>
        <taxon>Acinetobacter</taxon>
    </lineage>
</organism>
<accession>N9C8B1</accession>
<evidence type="ECO:0000259" key="1">
    <source>
        <dbReference type="PROSITE" id="PS51186"/>
    </source>
</evidence>
<evidence type="ECO:0000313" key="3">
    <source>
        <dbReference type="Proteomes" id="UP000018460"/>
    </source>
</evidence>